<feature type="compositionally biased region" description="Polar residues" evidence="6">
    <location>
        <begin position="208"/>
        <end position="227"/>
    </location>
</feature>
<feature type="compositionally biased region" description="Low complexity" evidence="6">
    <location>
        <begin position="231"/>
        <end position="243"/>
    </location>
</feature>
<dbReference type="InterPro" id="IPR050717">
    <property type="entry name" value="C2H2-ZF_Transcription_Reg"/>
</dbReference>
<evidence type="ECO:0000256" key="3">
    <source>
        <dbReference type="ARBA" id="ARBA00022771"/>
    </source>
</evidence>
<evidence type="ECO:0000256" key="5">
    <source>
        <dbReference type="PROSITE-ProRule" id="PRU00042"/>
    </source>
</evidence>
<dbReference type="RefSeq" id="XP_006668504.1">
    <property type="nucleotide sequence ID" value="XM_006668441.1"/>
</dbReference>
<dbReference type="PROSITE" id="PS00028">
    <property type="entry name" value="ZINC_FINGER_C2H2_1"/>
    <property type="match status" value="1"/>
</dbReference>
<dbReference type="FunFam" id="3.30.160.60:FF:001781">
    <property type="entry name" value="zinc finger protein 496 isoform X2"/>
    <property type="match status" value="1"/>
</dbReference>
<feature type="compositionally biased region" description="Polar residues" evidence="6">
    <location>
        <begin position="180"/>
        <end position="191"/>
    </location>
</feature>
<evidence type="ECO:0000256" key="6">
    <source>
        <dbReference type="SAM" id="MobiDB-lite"/>
    </source>
</evidence>
<evidence type="ECO:0000259" key="7">
    <source>
        <dbReference type="PROSITE" id="PS50157"/>
    </source>
</evidence>
<dbReference type="PANTHER" id="PTHR14196">
    <property type="entry name" value="ODD-SKIPPED - RELATED"/>
    <property type="match status" value="1"/>
</dbReference>
<dbReference type="HOGENOM" id="CLU_031986_0_0_1"/>
<dbReference type="VEuPathDB" id="FungiDB:CCM_03290"/>
<feature type="domain" description="C2H2-type" evidence="7">
    <location>
        <begin position="341"/>
        <end position="373"/>
    </location>
</feature>
<protein>
    <submittedName>
        <fullName evidence="8">C2H2 finger domain protein, putative</fullName>
    </submittedName>
</protein>
<gene>
    <name evidence="8" type="ORF">CCM_03290</name>
</gene>
<dbReference type="GO" id="GO:0005634">
    <property type="term" value="C:nucleus"/>
    <property type="evidence" value="ECO:0007669"/>
    <property type="project" value="TreeGrafter"/>
</dbReference>
<keyword evidence="1" id="KW-0479">Metal-binding</keyword>
<keyword evidence="2" id="KW-0677">Repeat</keyword>
<feature type="domain" description="C2H2-type" evidence="7">
    <location>
        <begin position="313"/>
        <end position="340"/>
    </location>
</feature>
<proteinExistence type="predicted"/>
<dbReference type="AlphaFoldDB" id="G3J9U5"/>
<feature type="region of interest" description="Disordered" evidence="6">
    <location>
        <begin position="1"/>
        <end position="251"/>
    </location>
</feature>
<dbReference type="EMBL" id="JH126400">
    <property type="protein sequence ID" value="EGX95018.1"/>
    <property type="molecule type" value="Genomic_DNA"/>
</dbReference>
<reference evidence="8 9" key="1">
    <citation type="journal article" date="2011" name="Genome Biol.">
        <title>Genome sequence of the insect pathogenic fungus Cordyceps militaris, a valued traditional Chinese medicine.</title>
        <authorList>
            <person name="Zheng P."/>
            <person name="Xia Y."/>
            <person name="Xiao G."/>
            <person name="Xiong C."/>
            <person name="Hu X."/>
            <person name="Zhang S."/>
            <person name="Zheng H."/>
            <person name="Huang Y."/>
            <person name="Zhou Y."/>
            <person name="Wang S."/>
            <person name="Zhao G.P."/>
            <person name="Liu X."/>
            <person name="St Leger R.J."/>
            <person name="Wang C."/>
        </authorList>
    </citation>
    <scope>NUCLEOTIDE SEQUENCE [LARGE SCALE GENOMIC DNA]</scope>
    <source>
        <strain evidence="8 9">CM01</strain>
    </source>
</reference>
<dbReference type="SMART" id="SM00355">
    <property type="entry name" value="ZnF_C2H2"/>
    <property type="match status" value="2"/>
</dbReference>
<dbReference type="OMA" id="PYAPKHQ"/>
<evidence type="ECO:0000313" key="9">
    <source>
        <dbReference type="Proteomes" id="UP000001610"/>
    </source>
</evidence>
<dbReference type="InterPro" id="IPR036236">
    <property type="entry name" value="Znf_C2H2_sf"/>
</dbReference>
<dbReference type="FunFam" id="3.30.160.60:FF:000065">
    <property type="entry name" value="B-cell CLL/lymphoma 6, member B"/>
    <property type="match status" value="1"/>
</dbReference>
<keyword evidence="4" id="KW-0862">Zinc</keyword>
<dbReference type="Proteomes" id="UP000001610">
    <property type="component" value="Unassembled WGS sequence"/>
</dbReference>
<dbReference type="InterPro" id="IPR013087">
    <property type="entry name" value="Znf_C2H2_type"/>
</dbReference>
<feature type="region of interest" description="Disordered" evidence="6">
    <location>
        <begin position="363"/>
        <end position="386"/>
    </location>
</feature>
<accession>G3J9U5</accession>
<dbReference type="Gene3D" id="3.30.160.60">
    <property type="entry name" value="Classic Zinc Finger"/>
    <property type="match status" value="2"/>
</dbReference>
<keyword evidence="9" id="KW-1185">Reference proteome</keyword>
<dbReference type="GO" id="GO:0008270">
    <property type="term" value="F:zinc ion binding"/>
    <property type="evidence" value="ECO:0007669"/>
    <property type="project" value="UniProtKB-KW"/>
</dbReference>
<feature type="compositionally biased region" description="Polar residues" evidence="6">
    <location>
        <begin position="34"/>
        <end position="54"/>
    </location>
</feature>
<evidence type="ECO:0000313" key="8">
    <source>
        <dbReference type="EMBL" id="EGX95018.1"/>
    </source>
</evidence>
<organism evidence="8 9">
    <name type="scientific">Cordyceps militaris (strain CM01)</name>
    <name type="common">Caterpillar fungus</name>
    <dbReference type="NCBI Taxonomy" id="983644"/>
    <lineage>
        <taxon>Eukaryota</taxon>
        <taxon>Fungi</taxon>
        <taxon>Dikarya</taxon>
        <taxon>Ascomycota</taxon>
        <taxon>Pezizomycotina</taxon>
        <taxon>Sordariomycetes</taxon>
        <taxon>Hypocreomycetidae</taxon>
        <taxon>Hypocreales</taxon>
        <taxon>Cordycipitaceae</taxon>
        <taxon>Cordyceps</taxon>
    </lineage>
</organism>
<feature type="compositionally biased region" description="Polar residues" evidence="6">
    <location>
        <begin position="107"/>
        <end position="140"/>
    </location>
</feature>
<dbReference type="GeneID" id="18165316"/>
<dbReference type="PROSITE" id="PS50157">
    <property type="entry name" value="ZINC_FINGER_C2H2_2"/>
    <property type="match status" value="2"/>
</dbReference>
<dbReference type="PANTHER" id="PTHR14196:SF12">
    <property type="entry name" value="ZINC FINGER PROTEIN 208-LIKE"/>
    <property type="match status" value="1"/>
</dbReference>
<dbReference type="GO" id="GO:0000981">
    <property type="term" value="F:DNA-binding transcription factor activity, RNA polymerase II-specific"/>
    <property type="evidence" value="ECO:0007669"/>
    <property type="project" value="TreeGrafter"/>
</dbReference>
<dbReference type="SUPFAM" id="SSF57667">
    <property type="entry name" value="beta-beta-alpha zinc fingers"/>
    <property type="match status" value="1"/>
</dbReference>
<evidence type="ECO:0000256" key="2">
    <source>
        <dbReference type="ARBA" id="ARBA00022737"/>
    </source>
</evidence>
<keyword evidence="3 5" id="KW-0863">Zinc-finger</keyword>
<dbReference type="Pfam" id="PF00096">
    <property type="entry name" value="zf-C2H2"/>
    <property type="match status" value="2"/>
</dbReference>
<evidence type="ECO:0000256" key="4">
    <source>
        <dbReference type="ARBA" id="ARBA00022833"/>
    </source>
</evidence>
<dbReference type="OrthoDB" id="8922241at2759"/>
<evidence type="ECO:0000256" key="1">
    <source>
        <dbReference type="ARBA" id="ARBA00022723"/>
    </source>
</evidence>
<dbReference type="GO" id="GO:0000977">
    <property type="term" value="F:RNA polymerase II transcription regulatory region sequence-specific DNA binding"/>
    <property type="evidence" value="ECO:0007669"/>
    <property type="project" value="TreeGrafter"/>
</dbReference>
<sequence>MEGITSFSQRRPAAGSLPAFSLPPPNAEIPRTTDGLSPSLSSVHTGGSQTSQHHQGMHSYTFGGSMHNNSNNAPMQGGASGAASWSGSWSNHSNYPPGQQPLPSSPYARQSISSSANGANTDSASTNSMAFSNPRTTQSPAGPDGLAPPPFDQSQQQHYVTHNHHSMATGASHHQGLMATASQPPSQSPLTAHSDGFAHAYAHPHTRPGSNPSYYATSGPSQFSSYPPAQHSPTHSSPTTGSPGARGISSLPNNLNYRYGAYSQSLPGTVMSNMHHPGGQMSMIPGMSHHGYGSQMVYPNHAGPQQSHTERPFKCDQCVQSFSRNHDLKRHKRIHLDVKPFPCNYCSKSFSRKDALKRHRLVKGCENRTGDQNAETTRRQGERERD</sequence>
<feature type="compositionally biased region" description="Basic and acidic residues" evidence="6">
    <location>
        <begin position="376"/>
        <end position="386"/>
    </location>
</feature>
<dbReference type="eggNOG" id="KOG1721">
    <property type="taxonomic scope" value="Eukaryota"/>
</dbReference>
<feature type="compositionally biased region" description="Low complexity" evidence="6">
    <location>
        <begin position="81"/>
        <end position="90"/>
    </location>
</feature>
<name>G3J9U5_CORMM</name>
<dbReference type="InParanoid" id="G3J9U5"/>
<dbReference type="KEGG" id="cmt:CCM_03290"/>